<protein>
    <recommendedName>
        <fullName evidence="3">Tail sheath protein</fullName>
    </recommendedName>
</protein>
<accession>A0A8B3DK56</accession>
<dbReference type="RefSeq" id="WP_114091713.1">
    <property type="nucleotide sequence ID" value="NZ_QOUW02000007.1"/>
</dbReference>
<evidence type="ECO:0000313" key="1">
    <source>
        <dbReference type="EMBL" id="RIW17891.1"/>
    </source>
</evidence>
<evidence type="ECO:0008006" key="3">
    <source>
        <dbReference type="Google" id="ProtNLM"/>
    </source>
</evidence>
<comment type="caution">
    <text evidence="1">The sequence shown here is derived from an EMBL/GenBank/DDBJ whole genome shotgun (WGS) entry which is preliminary data.</text>
</comment>
<sequence>MTIKIGFSMDNVSQVAVMPVNADATTKRGTGSNRLVFGGLVVSQKGQPFTAMGVTADNFKDKLGKFIHSSKGVGADSMRSLDEALVGGDGIVVRVVPSSATYPAIKVTKPADDLVLTNEAISYKGDLTLEKGEFLAIAIKDGAESDKRSIKLAAADAELYGAGMLLLTLEEELSVGGTDVLEELVISFDPEATDAMGAPAYIETVIESKSKYLTVLCDADVAKANITTLPKTNFTGASNGEIKDITTADYEAALKVLRTTILGYNYICGLSVYDEAVIRKLDELAKDRRISGYYDIDPRKTHQEALDFKRKMGINSQRASFVHIPYLAKCPTYKNMCVWGASGIGFTAKAKGVAKTAPVGGWHYTPAGTERAAITRSGLTPAKGAGEPNHQEMYKVRLNKLNTDENGNLFIDDSLTSYNAENYLRFEQVASIADAISRDFYALANRLKHQPDGITYKELVSGMKSILEGYEAVGALVPPRDPEADGTEAWRLEVKQVEIDYWKITWHICPTGSGRRFLGEPILIR</sequence>
<dbReference type="Proteomes" id="UP000253437">
    <property type="component" value="Unassembled WGS sequence"/>
</dbReference>
<evidence type="ECO:0000313" key="2">
    <source>
        <dbReference type="Proteomes" id="UP000253437"/>
    </source>
</evidence>
<dbReference type="EMBL" id="QOUW02000007">
    <property type="protein sequence ID" value="RIW17891.1"/>
    <property type="molecule type" value="Genomic_DNA"/>
</dbReference>
<organism evidence="1 2">
    <name type="scientific">Vibrio harveyi</name>
    <name type="common">Beneckea harveyi</name>
    <dbReference type="NCBI Taxonomy" id="669"/>
    <lineage>
        <taxon>Bacteria</taxon>
        <taxon>Pseudomonadati</taxon>
        <taxon>Pseudomonadota</taxon>
        <taxon>Gammaproteobacteria</taxon>
        <taxon>Vibrionales</taxon>
        <taxon>Vibrionaceae</taxon>
        <taxon>Vibrio</taxon>
    </lineage>
</organism>
<reference evidence="1 2" key="1">
    <citation type="submission" date="2018-08" db="EMBL/GenBank/DDBJ databases">
        <title>Vibrio harveyi strains pathogenic to white snook Centropomus viridis Lockington (1877) and potential probiotic bacteria.</title>
        <authorList>
            <person name="Soto-Rodriguez S."/>
            <person name="Gomez-Gil B."/>
            <person name="Lozano-Olvera R."/>
        </authorList>
    </citation>
    <scope>NUCLEOTIDE SEQUENCE [LARGE SCALE GENOMIC DNA]</scope>
    <source>
        <strain evidence="1 2">CAIM 1508</strain>
    </source>
</reference>
<gene>
    <name evidence="1" type="ORF">DS957_003755</name>
</gene>
<dbReference type="AlphaFoldDB" id="A0A8B3DK56"/>
<name>A0A8B3DK56_VIBHA</name>
<proteinExistence type="predicted"/>